<sequence>MRDQADTYQALFERRWRHLRRARVRALAWLLDAPDLLDIHDPHWEGRIATLGPMTEETARWLAELDADPTPLDAALGAKMYTRLGLYAEKLMAFYFAHQGRLVAHGLQVRASRNDTVGEFDFLLDAGEGGVEHIEFATKFYLLQGDATTGFDTFVGPNLADSLGRKMRKVFDRQLELGSHPAAQDVLPRPVVAARALVKGWLFYPRGTYQAMQGITAGHCRGFWCALEELDALPGDRFLILPRLQWLPPFRAQSAVWMLDKAQLAAELEDHFMASSAPVLVSLVREEPGNIVEFERGFIVPNDWRDRANARLHP</sequence>
<reference evidence="1" key="1">
    <citation type="submission" date="2022-08" db="EMBL/GenBank/DDBJ databases">
        <title>Reclassification of Massilia species as members of the genera Telluria, Duganella, Pseudoduganella, Mokoshia gen. nov. and Zemynaea gen. nov. using orthogonal and non-orthogonal genome-based approaches.</title>
        <authorList>
            <person name="Bowman J.P."/>
        </authorList>
    </citation>
    <scope>NUCLEOTIDE SEQUENCE</scope>
    <source>
        <strain evidence="1">LMG 11547</strain>
    </source>
</reference>
<comment type="caution">
    <text evidence="1">The sequence shown here is derived from an EMBL/GenBank/DDBJ whole genome shotgun (WGS) entry which is preliminary data.</text>
</comment>
<gene>
    <name evidence="1" type="ORF">NX786_18680</name>
</gene>
<evidence type="ECO:0000313" key="1">
    <source>
        <dbReference type="EMBL" id="MCS0631357.1"/>
    </source>
</evidence>
<dbReference type="EMBL" id="JANUHC010000006">
    <property type="protein sequence ID" value="MCS0631357.1"/>
    <property type="molecule type" value="Genomic_DNA"/>
</dbReference>
<proteinExistence type="predicted"/>
<dbReference type="InterPro" id="IPR015003">
    <property type="entry name" value="DUF1853"/>
</dbReference>
<organism evidence="1 2">
    <name type="scientific">Telluria mixta</name>
    <dbReference type="NCBI Taxonomy" id="34071"/>
    <lineage>
        <taxon>Bacteria</taxon>
        <taxon>Pseudomonadati</taxon>
        <taxon>Pseudomonadota</taxon>
        <taxon>Betaproteobacteria</taxon>
        <taxon>Burkholderiales</taxon>
        <taxon>Oxalobacteraceae</taxon>
        <taxon>Telluria group</taxon>
        <taxon>Telluria</taxon>
    </lineage>
</organism>
<dbReference type="RefSeq" id="WP_259450423.1">
    <property type="nucleotide sequence ID" value="NZ_CP119520.1"/>
</dbReference>
<accession>A0ABT2C1U3</accession>
<keyword evidence="2" id="KW-1185">Reference proteome</keyword>
<evidence type="ECO:0000313" key="2">
    <source>
        <dbReference type="Proteomes" id="UP001165263"/>
    </source>
</evidence>
<name>A0ABT2C1U3_9BURK</name>
<protein>
    <submittedName>
        <fullName evidence="1">DUF1853 family protein</fullName>
    </submittedName>
</protein>
<dbReference type="Pfam" id="PF08907">
    <property type="entry name" value="DUF1853"/>
    <property type="match status" value="1"/>
</dbReference>
<dbReference type="Proteomes" id="UP001165263">
    <property type="component" value="Unassembled WGS sequence"/>
</dbReference>